<dbReference type="EMBL" id="CP034593">
    <property type="protein sequence ID" value="AZQ77627.1"/>
    <property type="molecule type" value="Genomic_DNA"/>
</dbReference>
<sequence>MTSGFDGLDLSKLVTLEGAEGDVCGPDGCMPADLGSAQQNVTIGEAGVAGAVAAGFGTTSDEQEGFADK</sequence>
<dbReference type="KEGG" id="flh:EJ997_10055"/>
<evidence type="ECO:0000313" key="1">
    <source>
        <dbReference type="EMBL" id="AZQ77627.1"/>
    </source>
</evidence>
<protein>
    <submittedName>
        <fullName evidence="1">Uncharacterized protein</fullName>
    </submittedName>
</protein>
<proteinExistence type="predicted"/>
<reference evidence="1 2" key="1">
    <citation type="submission" date="2018-12" db="EMBL/GenBank/DDBJ databases">
        <title>Complete genome sequence of Flaviflexus sp. H23T48.</title>
        <authorList>
            <person name="Bae J.-W."/>
            <person name="Lee J.-Y."/>
        </authorList>
    </citation>
    <scope>NUCLEOTIDE SEQUENCE [LARGE SCALE GENOMIC DNA]</scope>
    <source>
        <strain evidence="1 2">H23T48</strain>
    </source>
</reference>
<dbReference type="Proteomes" id="UP000280344">
    <property type="component" value="Chromosome"/>
</dbReference>
<name>A0A3Q9G2R7_9ACTO</name>
<accession>A0A3Q9G2R7</accession>
<evidence type="ECO:0000313" key="2">
    <source>
        <dbReference type="Proteomes" id="UP000280344"/>
    </source>
</evidence>
<gene>
    <name evidence="1" type="ORF">EJ997_10055</name>
</gene>
<keyword evidence="2" id="KW-1185">Reference proteome</keyword>
<dbReference type="RefSeq" id="WP_126704430.1">
    <property type="nucleotide sequence ID" value="NZ_CP034593.1"/>
</dbReference>
<dbReference type="AlphaFoldDB" id="A0A3Q9G2R7"/>
<organism evidence="1 2">
    <name type="scientific">Flaviflexus ciconiae</name>
    <dbReference type="NCBI Taxonomy" id="2496867"/>
    <lineage>
        <taxon>Bacteria</taxon>
        <taxon>Bacillati</taxon>
        <taxon>Actinomycetota</taxon>
        <taxon>Actinomycetes</taxon>
        <taxon>Actinomycetales</taxon>
        <taxon>Actinomycetaceae</taxon>
        <taxon>Flaviflexus</taxon>
    </lineage>
</organism>